<feature type="chain" id="PRO_5045038079" evidence="3">
    <location>
        <begin position="23"/>
        <end position="592"/>
    </location>
</feature>
<evidence type="ECO:0000256" key="3">
    <source>
        <dbReference type="SAM" id="SignalP"/>
    </source>
</evidence>
<dbReference type="SUPFAM" id="SSF53474">
    <property type="entry name" value="alpha/beta-Hydrolases"/>
    <property type="match status" value="1"/>
</dbReference>
<sequence length="592" mass="62554">MPAGAALGALLLSTLYALPAAAVPAPVVHDGRTQPVFPYGEAVRETVYVEAPMDSDRDGRRDRVAVAVLRPAQSEQGMKVATVMKATPYTGKAPRAATVPDPGVFSEWYDEYFVPRGYAVVEVELQGTGQSEGCPTTGGPADTTSVTAAIDWLNGRAPATYADGRAAVAGWSTGDVGMVGLSYDGTLATAAATTGVEGLKTIVPEGAISSWYDYARDQGVAYNGNLGTRYPEYQASRVASQSATARCGEVLKELGDAAADDTADRTAFWDERDYVKDAAGIRSSVLLAQGLADTKVRNRHFAALWQALGEHGVARKLWLHKGGHEDPLVTGGAAWQETLHRWMDHWLYRVDNGIMSEPRVSVQRPDSSWQTSADWPHPGSRPTHLWFGPASEAAEGGLLRTPSGSGTQSFTDAPAQNEAVMISAPEAAAPNRLAYLTPPLTKATHVSGTPTVRVRLSSSTASTPLTALLVDYGPAATPSPAPSPGLSDGTGQVTAELAPVRKPVTKLPIVSRGALDVKNRHSLERPSPLEPGKAHTVSLRLHAVDHVFPEGHRVGLVIVANDKDYIATDPAAGRLTLGLRASHLVLPTVGGR</sequence>
<dbReference type="InterPro" id="IPR029058">
    <property type="entry name" value="AB_hydrolase_fold"/>
</dbReference>
<evidence type="ECO:0000256" key="2">
    <source>
        <dbReference type="SAM" id="MobiDB-lite"/>
    </source>
</evidence>
<name>A0ABP4AEI7_9ACTN</name>
<dbReference type="InterPro" id="IPR008979">
    <property type="entry name" value="Galactose-bd-like_sf"/>
</dbReference>
<keyword evidence="1" id="KW-0378">Hydrolase</keyword>
<protein>
    <submittedName>
        <fullName evidence="5">Xaa-Pro dipeptidyl-peptidase</fullName>
    </submittedName>
</protein>
<dbReference type="Pfam" id="PF02129">
    <property type="entry name" value="Peptidase_S15"/>
    <property type="match status" value="1"/>
</dbReference>
<feature type="domain" description="Xaa-Pro dipeptidyl-peptidase C-terminal" evidence="4">
    <location>
        <begin position="340"/>
        <end position="585"/>
    </location>
</feature>
<accession>A0ABP4AEI7</accession>
<comment type="caution">
    <text evidence="5">The sequence shown here is derived from an EMBL/GenBank/DDBJ whole genome shotgun (WGS) entry which is preliminary data.</text>
</comment>
<dbReference type="InterPro" id="IPR013736">
    <property type="entry name" value="Xaa-Pro_dipept_C"/>
</dbReference>
<dbReference type="Gene3D" id="3.40.50.1820">
    <property type="entry name" value="alpha/beta hydrolase"/>
    <property type="match status" value="2"/>
</dbReference>
<keyword evidence="3" id="KW-0732">Signal</keyword>
<organism evidence="5 6">
    <name type="scientific">Nonomuraea longicatena</name>
    <dbReference type="NCBI Taxonomy" id="83682"/>
    <lineage>
        <taxon>Bacteria</taxon>
        <taxon>Bacillati</taxon>
        <taxon>Actinomycetota</taxon>
        <taxon>Actinomycetes</taxon>
        <taxon>Streptosporangiales</taxon>
        <taxon>Streptosporangiaceae</taxon>
        <taxon>Nonomuraea</taxon>
    </lineage>
</organism>
<evidence type="ECO:0000313" key="6">
    <source>
        <dbReference type="Proteomes" id="UP001501578"/>
    </source>
</evidence>
<evidence type="ECO:0000259" key="4">
    <source>
        <dbReference type="SMART" id="SM00939"/>
    </source>
</evidence>
<dbReference type="Proteomes" id="UP001501578">
    <property type="component" value="Unassembled WGS sequence"/>
</dbReference>
<evidence type="ECO:0000256" key="1">
    <source>
        <dbReference type="ARBA" id="ARBA00022801"/>
    </source>
</evidence>
<dbReference type="SUPFAM" id="SSF49785">
    <property type="entry name" value="Galactose-binding domain-like"/>
    <property type="match status" value="1"/>
</dbReference>
<keyword evidence="6" id="KW-1185">Reference proteome</keyword>
<dbReference type="EMBL" id="BAAAHQ010000023">
    <property type="protein sequence ID" value="GAA0935568.1"/>
    <property type="molecule type" value="Genomic_DNA"/>
</dbReference>
<proteinExistence type="predicted"/>
<gene>
    <name evidence="5" type="ORF">GCM10009560_43720</name>
</gene>
<dbReference type="Pfam" id="PF08530">
    <property type="entry name" value="PepX_C"/>
    <property type="match status" value="1"/>
</dbReference>
<feature type="region of interest" description="Disordered" evidence="2">
    <location>
        <begin position="365"/>
        <end position="388"/>
    </location>
</feature>
<evidence type="ECO:0000313" key="5">
    <source>
        <dbReference type="EMBL" id="GAA0935568.1"/>
    </source>
</evidence>
<dbReference type="InterPro" id="IPR000383">
    <property type="entry name" value="Xaa-Pro-like_dom"/>
</dbReference>
<reference evidence="6" key="1">
    <citation type="journal article" date="2019" name="Int. J. Syst. Evol. Microbiol.">
        <title>The Global Catalogue of Microorganisms (GCM) 10K type strain sequencing project: providing services to taxonomists for standard genome sequencing and annotation.</title>
        <authorList>
            <consortium name="The Broad Institute Genomics Platform"/>
            <consortium name="The Broad Institute Genome Sequencing Center for Infectious Disease"/>
            <person name="Wu L."/>
            <person name="Ma J."/>
        </authorList>
    </citation>
    <scope>NUCLEOTIDE SEQUENCE [LARGE SCALE GENOMIC DNA]</scope>
    <source>
        <strain evidence="6">JCM 11136</strain>
    </source>
</reference>
<dbReference type="SMART" id="SM00939">
    <property type="entry name" value="PepX_C"/>
    <property type="match status" value="1"/>
</dbReference>
<feature type="signal peptide" evidence="3">
    <location>
        <begin position="1"/>
        <end position="22"/>
    </location>
</feature>
<dbReference type="Gene3D" id="2.60.120.260">
    <property type="entry name" value="Galactose-binding domain-like"/>
    <property type="match status" value="1"/>
</dbReference>